<evidence type="ECO:0000259" key="14">
    <source>
        <dbReference type="PROSITE" id="PS51352"/>
    </source>
</evidence>
<dbReference type="OrthoDB" id="9812811at2"/>
<keyword evidence="5" id="KW-0049">Antioxidant</keyword>
<dbReference type="eggNOG" id="COG1225">
    <property type="taxonomic scope" value="Bacteria"/>
</dbReference>
<dbReference type="FunFam" id="3.40.30.10:FF:000007">
    <property type="entry name" value="Thioredoxin-dependent thiol peroxidase"/>
    <property type="match status" value="1"/>
</dbReference>
<evidence type="ECO:0000313" key="16">
    <source>
        <dbReference type="Proteomes" id="UP000008915"/>
    </source>
</evidence>
<dbReference type="HOGENOM" id="CLU_042529_14_1_9"/>
<dbReference type="PROSITE" id="PS51352">
    <property type="entry name" value="THIOREDOXIN_2"/>
    <property type="match status" value="1"/>
</dbReference>
<evidence type="ECO:0000256" key="4">
    <source>
        <dbReference type="ARBA" id="ARBA00022559"/>
    </source>
</evidence>
<dbReference type="Proteomes" id="UP000008915">
    <property type="component" value="Chromosome"/>
</dbReference>
<reference evidence="16" key="2">
    <citation type="journal article" date="2010" name="Stand. Genomic Sci.">
        <title>Complete genome sequence of Thermaerobacter marianensis type strain (7p75aT).</title>
        <authorList>
            <person name="Han C."/>
            <person name="Gu W."/>
            <person name="Zhang X."/>
            <person name="Lapidus A."/>
            <person name="Nolan M."/>
            <person name="Copeland A."/>
            <person name="Lucas S."/>
            <person name="Glavina Del Rio T."/>
            <person name="Tice H."/>
            <person name="Cheng J."/>
            <person name="Tapia R."/>
            <person name="Goodwin L."/>
            <person name="Pitluck S."/>
            <person name="Pagani I."/>
            <person name="Ivanova N."/>
            <person name="Mavromatis K."/>
            <person name="Mikhailova N."/>
            <person name="Pati A."/>
            <person name="Chen A."/>
            <person name="Palaniappan K."/>
            <person name="Land M."/>
            <person name="Hauser L."/>
            <person name="Chang Y."/>
            <person name="Jeffries C."/>
            <person name="Schneider S."/>
            <person name="Rohde M."/>
            <person name="Goker M."/>
            <person name="Pukall R."/>
            <person name="Woyke T."/>
            <person name="Bristow J."/>
            <person name="Eisen J."/>
            <person name="Markowitz V."/>
            <person name="Hugenholtz P."/>
            <person name="Kyrpides N."/>
            <person name="Klenk H."/>
            <person name="Detter J."/>
        </authorList>
    </citation>
    <scope>NUCLEOTIDE SEQUENCE [LARGE SCALE GENOMIC DNA]</scope>
    <source>
        <strain evidence="16">ATCC 700841 / DSM 12885 / JCM 10246 / 7p75a</strain>
    </source>
</reference>
<dbReference type="InterPro" id="IPR000866">
    <property type="entry name" value="AhpC/TSA"/>
</dbReference>
<dbReference type="InterPro" id="IPR024706">
    <property type="entry name" value="Peroxiredoxin_AhpC-typ"/>
</dbReference>
<comment type="catalytic activity">
    <reaction evidence="12">
        <text>a hydroperoxide + [thioredoxin]-dithiol = an alcohol + [thioredoxin]-disulfide + H2O</text>
        <dbReference type="Rhea" id="RHEA:62620"/>
        <dbReference type="Rhea" id="RHEA-COMP:10698"/>
        <dbReference type="Rhea" id="RHEA-COMP:10700"/>
        <dbReference type="ChEBI" id="CHEBI:15377"/>
        <dbReference type="ChEBI" id="CHEBI:29950"/>
        <dbReference type="ChEBI" id="CHEBI:30879"/>
        <dbReference type="ChEBI" id="CHEBI:35924"/>
        <dbReference type="ChEBI" id="CHEBI:50058"/>
        <dbReference type="EC" id="1.11.1.24"/>
    </reaction>
</comment>
<keyword evidence="6 15" id="KW-0560">Oxidoreductase</keyword>
<dbReference type="GO" id="GO:0008379">
    <property type="term" value="F:thioredoxin peroxidase activity"/>
    <property type="evidence" value="ECO:0007669"/>
    <property type="project" value="TreeGrafter"/>
</dbReference>
<dbReference type="PANTHER" id="PTHR42801:SF4">
    <property type="entry name" value="AHPC_TSA FAMILY PROTEIN"/>
    <property type="match status" value="1"/>
</dbReference>
<evidence type="ECO:0000256" key="7">
    <source>
        <dbReference type="ARBA" id="ARBA00023157"/>
    </source>
</evidence>
<proteinExistence type="inferred from homology"/>
<dbReference type="GO" id="GO:0034599">
    <property type="term" value="P:cellular response to oxidative stress"/>
    <property type="evidence" value="ECO:0007669"/>
    <property type="project" value="TreeGrafter"/>
</dbReference>
<evidence type="ECO:0000256" key="8">
    <source>
        <dbReference type="ARBA" id="ARBA00023284"/>
    </source>
</evidence>
<keyword evidence="7" id="KW-1015">Disulfide bond</keyword>
<dbReference type="GO" id="GO:0045454">
    <property type="term" value="P:cell redox homeostasis"/>
    <property type="evidence" value="ECO:0007669"/>
    <property type="project" value="TreeGrafter"/>
</dbReference>
<dbReference type="InterPro" id="IPR050924">
    <property type="entry name" value="Peroxiredoxin_BCP/PrxQ"/>
</dbReference>
<evidence type="ECO:0000256" key="6">
    <source>
        <dbReference type="ARBA" id="ARBA00023002"/>
    </source>
</evidence>
<keyword evidence="4 15" id="KW-0575">Peroxidase</keyword>
<accession>E6SMK2</accession>
<dbReference type="AlphaFoldDB" id="E6SMK2"/>
<organism evidence="15 16">
    <name type="scientific">Thermaerobacter marianensis (strain ATCC 700841 / DSM 12885 / JCM 10246 / 7p75a)</name>
    <dbReference type="NCBI Taxonomy" id="644966"/>
    <lineage>
        <taxon>Bacteria</taxon>
        <taxon>Bacillati</taxon>
        <taxon>Bacillota</taxon>
        <taxon>Clostridia</taxon>
        <taxon>Eubacteriales</taxon>
        <taxon>Clostridiales Family XVII. Incertae Sedis</taxon>
        <taxon>Thermaerobacter</taxon>
    </lineage>
</organism>
<evidence type="ECO:0000256" key="9">
    <source>
        <dbReference type="ARBA" id="ARBA00032824"/>
    </source>
</evidence>
<dbReference type="InterPro" id="IPR036249">
    <property type="entry name" value="Thioredoxin-like_sf"/>
</dbReference>
<evidence type="ECO:0000256" key="5">
    <source>
        <dbReference type="ARBA" id="ARBA00022862"/>
    </source>
</evidence>
<dbReference type="SUPFAM" id="SSF52833">
    <property type="entry name" value="Thioredoxin-like"/>
    <property type="match status" value="1"/>
</dbReference>
<dbReference type="Gene3D" id="3.40.30.10">
    <property type="entry name" value="Glutaredoxin"/>
    <property type="match status" value="1"/>
</dbReference>
<dbReference type="PIRSF" id="PIRSF000239">
    <property type="entry name" value="AHPC"/>
    <property type="match status" value="1"/>
</dbReference>
<protein>
    <recommendedName>
        <fullName evidence="3">thioredoxin-dependent peroxiredoxin</fullName>
        <ecNumber evidence="3">1.11.1.24</ecNumber>
    </recommendedName>
    <alternativeName>
        <fullName evidence="11">Bacterioferritin comigratory protein</fullName>
    </alternativeName>
    <alternativeName>
        <fullName evidence="9">Thioredoxin peroxidase</fullName>
    </alternativeName>
</protein>
<dbReference type="InterPro" id="IPR013766">
    <property type="entry name" value="Thioredoxin_domain"/>
</dbReference>
<dbReference type="GO" id="GO:0005737">
    <property type="term" value="C:cytoplasm"/>
    <property type="evidence" value="ECO:0007669"/>
    <property type="project" value="TreeGrafter"/>
</dbReference>
<comment type="subunit">
    <text evidence="2">Monomer.</text>
</comment>
<feature type="domain" description="Thioredoxin" evidence="14">
    <location>
        <begin position="2"/>
        <end position="152"/>
    </location>
</feature>
<dbReference type="Pfam" id="PF00578">
    <property type="entry name" value="AhpC-TSA"/>
    <property type="match status" value="1"/>
</dbReference>
<dbReference type="EC" id="1.11.1.24" evidence="3"/>
<dbReference type="RefSeq" id="WP_013494767.1">
    <property type="nucleotide sequence ID" value="NC_014831.1"/>
</dbReference>
<reference evidence="15 16" key="1">
    <citation type="journal article" date="2010" name="Stand. Genomic Sci.">
        <title>Complete genome sequence of Thermaerobacter marianensis type strain (7p75a).</title>
        <authorList>
            <person name="Han C."/>
            <person name="Gu W."/>
            <person name="Zhang X."/>
            <person name="Lapidus A."/>
            <person name="Nolan M."/>
            <person name="Copeland A."/>
            <person name="Lucas S."/>
            <person name="Del Rio T.G."/>
            <person name="Tice H."/>
            <person name="Cheng J.F."/>
            <person name="Tapia R."/>
            <person name="Goodwin L."/>
            <person name="Pitluck S."/>
            <person name="Pagani I."/>
            <person name="Ivanova N."/>
            <person name="Mavromatis K."/>
            <person name="Mikhailova N."/>
            <person name="Pati A."/>
            <person name="Chen A."/>
            <person name="Palaniappan K."/>
            <person name="Land M."/>
            <person name="Hauser L."/>
            <person name="Chang Y.J."/>
            <person name="Jeffries C.D."/>
            <person name="Schneider S."/>
            <person name="Rohde M."/>
            <person name="Goker M."/>
            <person name="Pukall R."/>
            <person name="Woyke T."/>
            <person name="Bristow J."/>
            <person name="Eisen J.A."/>
            <person name="Markowitz V."/>
            <person name="Hugenholtz P."/>
            <person name="Kyrpides N.C."/>
            <person name="Klenk H.P."/>
            <person name="Detter J.C."/>
        </authorList>
    </citation>
    <scope>NUCLEOTIDE SEQUENCE [LARGE SCALE GENOMIC DNA]</scope>
    <source>
        <strain evidence="16">ATCC 700841 / DSM 12885 / JCM 10246 / 7p75a</strain>
    </source>
</reference>
<dbReference type="CDD" id="cd03017">
    <property type="entry name" value="PRX_BCP"/>
    <property type="match status" value="1"/>
</dbReference>
<evidence type="ECO:0000256" key="2">
    <source>
        <dbReference type="ARBA" id="ARBA00011245"/>
    </source>
</evidence>
<evidence type="ECO:0000256" key="13">
    <source>
        <dbReference type="PIRSR" id="PIRSR000239-1"/>
    </source>
</evidence>
<dbReference type="KEGG" id="tmr:Tmar_0337"/>
<dbReference type="PANTHER" id="PTHR42801">
    <property type="entry name" value="THIOREDOXIN-DEPENDENT PEROXIDE REDUCTASE"/>
    <property type="match status" value="1"/>
</dbReference>
<keyword evidence="8" id="KW-0676">Redox-active center</keyword>
<evidence type="ECO:0000256" key="11">
    <source>
        <dbReference type="ARBA" id="ARBA00041373"/>
    </source>
</evidence>
<dbReference type="NCBIfam" id="NF006960">
    <property type="entry name" value="PRK09437.1"/>
    <property type="match status" value="1"/>
</dbReference>
<keyword evidence="16" id="KW-1185">Reference proteome</keyword>
<feature type="active site" description="Cysteine sulfenic acid (-SOH) intermediate; for peroxidase activity" evidence="13">
    <location>
        <position position="44"/>
    </location>
</feature>
<gene>
    <name evidence="15" type="ordered locus">Tmar_0337</name>
</gene>
<evidence type="ECO:0000256" key="12">
    <source>
        <dbReference type="ARBA" id="ARBA00049091"/>
    </source>
</evidence>
<dbReference type="EMBL" id="CP002344">
    <property type="protein sequence ID" value="ADU50462.1"/>
    <property type="molecule type" value="Genomic_DNA"/>
</dbReference>
<evidence type="ECO:0000256" key="3">
    <source>
        <dbReference type="ARBA" id="ARBA00013017"/>
    </source>
</evidence>
<evidence type="ECO:0000313" key="15">
    <source>
        <dbReference type="EMBL" id="ADU50462.1"/>
    </source>
</evidence>
<evidence type="ECO:0000256" key="1">
    <source>
        <dbReference type="ARBA" id="ARBA00003330"/>
    </source>
</evidence>
<name>E6SMK2_THEM7</name>
<comment type="function">
    <text evidence="1">Thiol-specific peroxidase that catalyzes the reduction of hydrogen peroxide and organic hydroperoxides to water and alcohols, respectively. Plays a role in cell protection against oxidative stress by detoxifying peroxides and as sensor of hydrogen peroxide-mediated signaling events.</text>
</comment>
<sequence length="153" mass="17216">MVKPGDQAPDFTAVNDRGETVRLADFRGRKVVLYFYPKDDTPGCTREACSFRDDYSQLQQAGAVVLGVSPDPVESHVKFRDKYGLPFPLLSDPDHQVAEAYGVWKEKRMYGRTYWGIERTTFVIGEDGRVLAVIRGVKPEEHPRRALKALGVA</sequence>
<evidence type="ECO:0000256" key="10">
    <source>
        <dbReference type="ARBA" id="ARBA00038489"/>
    </source>
</evidence>
<comment type="similarity">
    <text evidence="10">Belongs to the peroxiredoxin family. BCP/PrxQ subfamily.</text>
</comment>
<dbReference type="STRING" id="644966.Tmar_0337"/>